<comment type="caution">
    <text evidence="2">The sequence shown here is derived from an EMBL/GenBank/DDBJ whole genome shotgun (WGS) entry which is preliminary data.</text>
</comment>
<name>A0A5J4PUZ1_9EUKA</name>
<reference evidence="2 3" key="1">
    <citation type="submission" date="2019-03" db="EMBL/GenBank/DDBJ databases">
        <title>Single cell metagenomics reveals metabolic interactions within the superorganism composed of flagellate Streblomastix strix and complex community of Bacteroidetes bacteria on its surface.</title>
        <authorList>
            <person name="Treitli S.C."/>
            <person name="Kolisko M."/>
            <person name="Husnik F."/>
            <person name="Keeling P."/>
            <person name="Hampl V."/>
        </authorList>
    </citation>
    <scope>NUCLEOTIDE SEQUENCE [LARGE SCALE GENOMIC DNA]</scope>
    <source>
        <strain evidence="2">ST1C</strain>
    </source>
</reference>
<accession>A0A5J4PUZ1</accession>
<sequence>TRKWLDSLPLPPRALTPFRLLEGCSETYSLLEKQLSKREIPRYKETMKIIERENKEMEKDSNQDTEQEKEIEYENEKEDIMLNQFISVEKEDECCFALIWLGGKQILNEDVVTDCIEDDSKKEENDEKEKEKEETKEDEKENQKEKEETKEDEKEKEK</sequence>
<organism evidence="2 3">
    <name type="scientific">Streblomastix strix</name>
    <dbReference type="NCBI Taxonomy" id="222440"/>
    <lineage>
        <taxon>Eukaryota</taxon>
        <taxon>Metamonada</taxon>
        <taxon>Preaxostyla</taxon>
        <taxon>Oxymonadida</taxon>
        <taxon>Streblomastigidae</taxon>
        <taxon>Streblomastix</taxon>
    </lineage>
</organism>
<feature type="non-terminal residue" evidence="2">
    <location>
        <position position="158"/>
    </location>
</feature>
<evidence type="ECO:0000313" key="3">
    <source>
        <dbReference type="Proteomes" id="UP000324800"/>
    </source>
</evidence>
<dbReference type="Proteomes" id="UP000324800">
    <property type="component" value="Unassembled WGS sequence"/>
</dbReference>
<feature type="region of interest" description="Disordered" evidence="1">
    <location>
        <begin position="51"/>
        <end position="75"/>
    </location>
</feature>
<feature type="compositionally biased region" description="Basic and acidic residues" evidence="1">
    <location>
        <begin position="118"/>
        <end position="158"/>
    </location>
</feature>
<evidence type="ECO:0000313" key="2">
    <source>
        <dbReference type="EMBL" id="KAA6312710.1"/>
    </source>
</evidence>
<dbReference type="EMBL" id="SNRW01048654">
    <property type="protein sequence ID" value="KAA6312710.1"/>
    <property type="molecule type" value="Genomic_DNA"/>
</dbReference>
<evidence type="ECO:0000256" key="1">
    <source>
        <dbReference type="SAM" id="MobiDB-lite"/>
    </source>
</evidence>
<gene>
    <name evidence="2" type="ORF">EZS28_055879</name>
</gene>
<proteinExistence type="predicted"/>
<feature type="region of interest" description="Disordered" evidence="1">
    <location>
        <begin position="117"/>
        <end position="158"/>
    </location>
</feature>
<protein>
    <submittedName>
        <fullName evidence="2">Uncharacterized protein</fullName>
    </submittedName>
</protein>
<feature type="non-terminal residue" evidence="2">
    <location>
        <position position="1"/>
    </location>
</feature>
<dbReference type="AlphaFoldDB" id="A0A5J4PUZ1"/>